<proteinExistence type="inferred from homology"/>
<dbReference type="Pfam" id="PF00067">
    <property type="entry name" value="p450"/>
    <property type="match status" value="1"/>
</dbReference>
<evidence type="ECO:0000256" key="5">
    <source>
        <dbReference type="ARBA" id="ARBA00022723"/>
    </source>
</evidence>
<dbReference type="SUPFAM" id="SSF48264">
    <property type="entry name" value="Cytochrome P450"/>
    <property type="match status" value="1"/>
</dbReference>
<dbReference type="PRINTS" id="PR00385">
    <property type="entry name" value="P450"/>
</dbReference>
<comment type="subcellular location">
    <subcellularLocation>
        <location evidence="1">Membrane</location>
    </subcellularLocation>
</comment>
<dbReference type="EMBL" id="BSYO01000013">
    <property type="protein sequence ID" value="GMH14199.1"/>
    <property type="molecule type" value="Genomic_DNA"/>
</dbReference>
<dbReference type="GO" id="GO:0016020">
    <property type="term" value="C:membrane"/>
    <property type="evidence" value="ECO:0007669"/>
    <property type="project" value="UniProtKB-SubCell"/>
</dbReference>
<evidence type="ECO:0000256" key="1">
    <source>
        <dbReference type="ARBA" id="ARBA00004370"/>
    </source>
</evidence>
<dbReference type="Proteomes" id="UP001279734">
    <property type="component" value="Unassembled WGS sequence"/>
</dbReference>
<dbReference type="Gene3D" id="1.10.630.10">
    <property type="entry name" value="Cytochrome P450"/>
    <property type="match status" value="1"/>
</dbReference>
<keyword evidence="5" id="KW-0479">Metal-binding</keyword>
<reference evidence="11" key="1">
    <citation type="submission" date="2023-05" db="EMBL/GenBank/DDBJ databases">
        <title>Nepenthes gracilis genome sequencing.</title>
        <authorList>
            <person name="Fukushima K."/>
        </authorList>
    </citation>
    <scope>NUCLEOTIDE SEQUENCE</scope>
    <source>
        <strain evidence="11">SING2019-196</strain>
    </source>
</reference>
<dbReference type="PANTHER" id="PTHR24282:SF255">
    <property type="entry name" value="CYTOCHROME P450 72A11-RELATED"/>
    <property type="match status" value="1"/>
</dbReference>
<accession>A0AAD3SP14</accession>
<dbReference type="GO" id="GO:0005506">
    <property type="term" value="F:iron ion binding"/>
    <property type="evidence" value="ECO:0007669"/>
    <property type="project" value="InterPro"/>
</dbReference>
<keyword evidence="12" id="KW-1185">Reference proteome</keyword>
<gene>
    <name evidence="11" type="ORF">Nepgr_016040</name>
</gene>
<keyword evidence="10" id="KW-0472">Membrane</keyword>
<comment type="caution">
    <text evidence="11">The sequence shown here is derived from an EMBL/GenBank/DDBJ whole genome shotgun (WGS) entry which is preliminary data.</text>
</comment>
<dbReference type="GO" id="GO:0016705">
    <property type="term" value="F:oxidoreductase activity, acting on paired donors, with incorporation or reduction of molecular oxygen"/>
    <property type="evidence" value="ECO:0007669"/>
    <property type="project" value="InterPro"/>
</dbReference>
<evidence type="ECO:0000313" key="12">
    <source>
        <dbReference type="Proteomes" id="UP001279734"/>
    </source>
</evidence>
<keyword evidence="8" id="KW-0408">Iron</keyword>
<dbReference type="InterPro" id="IPR001128">
    <property type="entry name" value="Cyt_P450"/>
</dbReference>
<dbReference type="InterPro" id="IPR050665">
    <property type="entry name" value="Cytochrome_P450_Monooxygen"/>
</dbReference>
<evidence type="ECO:0000256" key="6">
    <source>
        <dbReference type="ARBA" id="ARBA00022989"/>
    </source>
</evidence>
<sequence length="125" mass="14619">MEAMKTREAIKGDLLGILMESSSEKVPKYGSDIHHLRLTIKEVIDECKLFYMAGQETTTVLLVWTMIMLSKHQDWQSRAREEVLRTFGKNEPDFHGLNHLKIVTMILYEVLRLYPPVIAITRRFQ</sequence>
<dbReference type="GO" id="GO:0020037">
    <property type="term" value="F:heme binding"/>
    <property type="evidence" value="ECO:0007669"/>
    <property type="project" value="InterPro"/>
</dbReference>
<evidence type="ECO:0000256" key="2">
    <source>
        <dbReference type="ARBA" id="ARBA00010617"/>
    </source>
</evidence>
<evidence type="ECO:0000256" key="10">
    <source>
        <dbReference type="ARBA" id="ARBA00023136"/>
    </source>
</evidence>
<evidence type="ECO:0000256" key="9">
    <source>
        <dbReference type="ARBA" id="ARBA00023033"/>
    </source>
</evidence>
<name>A0AAD3SP14_NEPGR</name>
<protein>
    <recommendedName>
        <fullName evidence="13">Secologanin synthase</fullName>
    </recommendedName>
</protein>
<keyword evidence="7" id="KW-0560">Oxidoreductase</keyword>
<evidence type="ECO:0000256" key="7">
    <source>
        <dbReference type="ARBA" id="ARBA00023002"/>
    </source>
</evidence>
<evidence type="ECO:0008006" key="13">
    <source>
        <dbReference type="Google" id="ProtNLM"/>
    </source>
</evidence>
<dbReference type="PANTHER" id="PTHR24282">
    <property type="entry name" value="CYTOCHROME P450 FAMILY MEMBER"/>
    <property type="match status" value="1"/>
</dbReference>
<dbReference type="AlphaFoldDB" id="A0AAD3SP14"/>
<keyword evidence="6" id="KW-1133">Transmembrane helix</keyword>
<dbReference type="InterPro" id="IPR036396">
    <property type="entry name" value="Cyt_P450_sf"/>
</dbReference>
<keyword evidence="4" id="KW-0812">Transmembrane</keyword>
<evidence type="ECO:0000256" key="3">
    <source>
        <dbReference type="ARBA" id="ARBA00022617"/>
    </source>
</evidence>
<dbReference type="GO" id="GO:0004497">
    <property type="term" value="F:monooxygenase activity"/>
    <property type="evidence" value="ECO:0007669"/>
    <property type="project" value="UniProtKB-KW"/>
</dbReference>
<evidence type="ECO:0000313" key="11">
    <source>
        <dbReference type="EMBL" id="GMH14199.1"/>
    </source>
</evidence>
<comment type="similarity">
    <text evidence="2">Belongs to the cytochrome P450 family.</text>
</comment>
<keyword evidence="3" id="KW-0349">Heme</keyword>
<keyword evidence="9" id="KW-0503">Monooxygenase</keyword>
<organism evidence="11 12">
    <name type="scientific">Nepenthes gracilis</name>
    <name type="common">Slender pitcher plant</name>
    <dbReference type="NCBI Taxonomy" id="150966"/>
    <lineage>
        <taxon>Eukaryota</taxon>
        <taxon>Viridiplantae</taxon>
        <taxon>Streptophyta</taxon>
        <taxon>Embryophyta</taxon>
        <taxon>Tracheophyta</taxon>
        <taxon>Spermatophyta</taxon>
        <taxon>Magnoliopsida</taxon>
        <taxon>eudicotyledons</taxon>
        <taxon>Gunneridae</taxon>
        <taxon>Pentapetalae</taxon>
        <taxon>Caryophyllales</taxon>
        <taxon>Nepenthaceae</taxon>
        <taxon>Nepenthes</taxon>
    </lineage>
</organism>
<evidence type="ECO:0000256" key="8">
    <source>
        <dbReference type="ARBA" id="ARBA00023004"/>
    </source>
</evidence>
<evidence type="ECO:0000256" key="4">
    <source>
        <dbReference type="ARBA" id="ARBA00022692"/>
    </source>
</evidence>